<evidence type="ECO:0000313" key="1">
    <source>
        <dbReference type="EMBL" id="KAF6151097.1"/>
    </source>
</evidence>
<accession>A0A7J7M881</accession>
<proteinExistence type="predicted"/>
<dbReference type="PANTHER" id="PTHR47280">
    <property type="entry name" value="PHEOPHYTINASE, CHLOROPLASTIC"/>
    <property type="match status" value="1"/>
</dbReference>
<comment type="caution">
    <text evidence="1">The sequence shown here is derived from an EMBL/GenBank/DDBJ whole genome shotgun (WGS) entry which is preliminary data.</text>
</comment>
<evidence type="ECO:0000313" key="2">
    <source>
        <dbReference type="Proteomes" id="UP000541444"/>
    </source>
</evidence>
<dbReference type="EMBL" id="JACGCM010001717">
    <property type="protein sequence ID" value="KAF6151097.1"/>
    <property type="molecule type" value="Genomic_DNA"/>
</dbReference>
<dbReference type="OrthoDB" id="1932519at2759"/>
<sequence length="264" mass="30232">MEVFSFCCSEPCYGLGHLKWKVAEKSLNSRQQKLFHIKTRFVYGKSTKWDSSGMFMSRNFLRIESLNQWEGSKSFGSLEDFQNVFSSKSSNESYIPYVSSGVGVRNILERDDLITKVLIPGLPDEPNGDCGSPISSCFWEWKPKFSVHYEKSGTKNVNSPPILFLPGFGVGSFHYEKQLKDLGREYRVWALDFLGQGMSLPTENPTPFAITEGSSLDQDLVWGFGEQTEPWANELVYSIDLWKDQVHHFVEEVTLWPFNILFAF</sequence>
<keyword evidence="2" id="KW-1185">Reference proteome</keyword>
<dbReference type="GO" id="GO:0009507">
    <property type="term" value="C:chloroplast"/>
    <property type="evidence" value="ECO:0007669"/>
    <property type="project" value="TreeGrafter"/>
</dbReference>
<name>A0A7J7M881_9MAGN</name>
<dbReference type="SUPFAM" id="SSF53474">
    <property type="entry name" value="alpha/beta-Hydrolases"/>
    <property type="match status" value="1"/>
</dbReference>
<protein>
    <recommendedName>
        <fullName evidence="3">AB hydrolase-1 domain-containing protein</fullName>
    </recommendedName>
</protein>
<gene>
    <name evidence="1" type="ORF">GIB67_042432</name>
</gene>
<dbReference type="InterPro" id="IPR044211">
    <property type="entry name" value="PPH_chloroplastic"/>
</dbReference>
<evidence type="ECO:0008006" key="3">
    <source>
        <dbReference type="Google" id="ProtNLM"/>
    </source>
</evidence>
<reference evidence="1 2" key="1">
    <citation type="journal article" date="2020" name="IScience">
        <title>Genome Sequencing of the Endangered Kingdonia uniflora (Circaeasteraceae, Ranunculales) Reveals Potential Mechanisms of Evolutionary Specialization.</title>
        <authorList>
            <person name="Sun Y."/>
            <person name="Deng T."/>
            <person name="Zhang A."/>
            <person name="Moore M.J."/>
            <person name="Landis J.B."/>
            <person name="Lin N."/>
            <person name="Zhang H."/>
            <person name="Zhang X."/>
            <person name="Huang J."/>
            <person name="Zhang X."/>
            <person name="Sun H."/>
            <person name="Wang H."/>
        </authorList>
    </citation>
    <scope>NUCLEOTIDE SEQUENCE [LARGE SCALE GENOMIC DNA]</scope>
    <source>
        <strain evidence="1">TB1705</strain>
        <tissue evidence="1">Leaf</tissue>
    </source>
</reference>
<dbReference type="AlphaFoldDB" id="A0A7J7M881"/>
<dbReference type="PANTHER" id="PTHR47280:SF1">
    <property type="entry name" value="PHEOPHYTINASE, CHLOROPLASTIC"/>
    <property type="match status" value="1"/>
</dbReference>
<dbReference type="GO" id="GO:0080124">
    <property type="term" value="F:pheophytinase activity"/>
    <property type="evidence" value="ECO:0007669"/>
    <property type="project" value="InterPro"/>
</dbReference>
<dbReference type="Gene3D" id="3.40.50.1820">
    <property type="entry name" value="alpha/beta hydrolase"/>
    <property type="match status" value="1"/>
</dbReference>
<dbReference type="InterPro" id="IPR029058">
    <property type="entry name" value="AB_hydrolase_fold"/>
</dbReference>
<organism evidence="1 2">
    <name type="scientific">Kingdonia uniflora</name>
    <dbReference type="NCBI Taxonomy" id="39325"/>
    <lineage>
        <taxon>Eukaryota</taxon>
        <taxon>Viridiplantae</taxon>
        <taxon>Streptophyta</taxon>
        <taxon>Embryophyta</taxon>
        <taxon>Tracheophyta</taxon>
        <taxon>Spermatophyta</taxon>
        <taxon>Magnoliopsida</taxon>
        <taxon>Ranunculales</taxon>
        <taxon>Circaeasteraceae</taxon>
        <taxon>Kingdonia</taxon>
    </lineage>
</organism>
<dbReference type="GO" id="GO:0015996">
    <property type="term" value="P:chlorophyll catabolic process"/>
    <property type="evidence" value="ECO:0007669"/>
    <property type="project" value="InterPro"/>
</dbReference>
<dbReference type="Proteomes" id="UP000541444">
    <property type="component" value="Unassembled WGS sequence"/>
</dbReference>